<reference evidence="4" key="1">
    <citation type="submission" date="2021-05" db="EMBL/GenBank/DDBJ databases">
        <authorList>
            <person name="Pietrasiak N."/>
            <person name="Ward R."/>
            <person name="Stajich J.E."/>
            <person name="Kurbessoian T."/>
        </authorList>
    </citation>
    <scope>NUCLEOTIDE SEQUENCE</scope>
    <source>
        <strain evidence="4">GSE-TBD4-15B</strain>
    </source>
</reference>
<feature type="domain" description="Luciferase-like" evidence="3">
    <location>
        <begin position="1"/>
        <end position="300"/>
    </location>
</feature>
<dbReference type="Pfam" id="PF00296">
    <property type="entry name" value="Bac_luciferase"/>
    <property type="match status" value="1"/>
</dbReference>
<dbReference type="InterPro" id="IPR050766">
    <property type="entry name" value="Bact_Lucif_Oxidored"/>
</dbReference>
<dbReference type="SUPFAM" id="SSF51679">
    <property type="entry name" value="Bacterial luciferase-like"/>
    <property type="match status" value="1"/>
</dbReference>
<reference evidence="4" key="2">
    <citation type="journal article" date="2022" name="Microbiol. Resour. Announc.">
        <title>Metagenome Sequencing to Explore Phylogenomics of Terrestrial Cyanobacteria.</title>
        <authorList>
            <person name="Ward R.D."/>
            <person name="Stajich J.E."/>
            <person name="Johansen J.R."/>
            <person name="Huntemann M."/>
            <person name="Clum A."/>
            <person name="Foster B."/>
            <person name="Foster B."/>
            <person name="Roux S."/>
            <person name="Palaniappan K."/>
            <person name="Varghese N."/>
            <person name="Mukherjee S."/>
            <person name="Reddy T.B.K."/>
            <person name="Daum C."/>
            <person name="Copeland A."/>
            <person name="Chen I.A."/>
            <person name="Ivanova N.N."/>
            <person name="Kyrpides N.C."/>
            <person name="Shapiro N."/>
            <person name="Eloe-Fadrosh E.A."/>
            <person name="Pietrasiak N."/>
        </authorList>
    </citation>
    <scope>NUCLEOTIDE SEQUENCE</scope>
    <source>
        <strain evidence="4">GSE-TBD4-15B</strain>
    </source>
</reference>
<dbReference type="InterPro" id="IPR036661">
    <property type="entry name" value="Luciferase-like_sf"/>
</dbReference>
<dbReference type="Gene3D" id="3.20.20.30">
    <property type="entry name" value="Luciferase-like domain"/>
    <property type="match status" value="1"/>
</dbReference>
<dbReference type="EMBL" id="JAHHHV010000080">
    <property type="protein sequence ID" value="MBW4467770.1"/>
    <property type="molecule type" value="Genomic_DNA"/>
</dbReference>
<evidence type="ECO:0000256" key="2">
    <source>
        <dbReference type="ARBA" id="ARBA00023033"/>
    </source>
</evidence>
<dbReference type="CDD" id="cd00347">
    <property type="entry name" value="Flavin_utilizing_monoxygenases"/>
    <property type="match status" value="1"/>
</dbReference>
<organism evidence="4 5">
    <name type="scientific">Pegethrix bostrychoides GSE-TBD4-15B</name>
    <dbReference type="NCBI Taxonomy" id="2839662"/>
    <lineage>
        <taxon>Bacteria</taxon>
        <taxon>Bacillati</taxon>
        <taxon>Cyanobacteriota</taxon>
        <taxon>Cyanophyceae</taxon>
        <taxon>Oculatellales</taxon>
        <taxon>Oculatellaceae</taxon>
        <taxon>Pegethrix</taxon>
    </lineage>
</organism>
<evidence type="ECO:0000256" key="1">
    <source>
        <dbReference type="ARBA" id="ARBA00023002"/>
    </source>
</evidence>
<dbReference type="PANTHER" id="PTHR30137">
    <property type="entry name" value="LUCIFERASE-LIKE MONOOXYGENASE"/>
    <property type="match status" value="1"/>
</dbReference>
<name>A0A951PEL5_9CYAN</name>
<evidence type="ECO:0000313" key="4">
    <source>
        <dbReference type="EMBL" id="MBW4467770.1"/>
    </source>
</evidence>
<keyword evidence="1" id="KW-0560">Oxidoreductase</keyword>
<accession>A0A951PEL5</accession>
<dbReference type="GO" id="GO:0016705">
    <property type="term" value="F:oxidoreductase activity, acting on paired donors, with incorporation or reduction of molecular oxygen"/>
    <property type="evidence" value="ECO:0007669"/>
    <property type="project" value="InterPro"/>
</dbReference>
<dbReference type="PANTHER" id="PTHR30137:SF8">
    <property type="entry name" value="BLR5498 PROTEIN"/>
    <property type="match status" value="1"/>
</dbReference>
<sequence>MKTGLFCTYENPYQDAHRAIAEQTALVQQAEALGFEEAWITEHHFSDFHVSPSIMVLMAYLAGVTSRIRLGTAAVLLAFHNPVTVAEDVATLDHLSQGRLLLGVAKGGPFPEQNQHFGIAMSESRRRMLEALELLEKLLYGSEVSFDGTYYQCDRLTVHPKPLQAHIPVYLATSDREAIELAALHSFGLMGGAPFSLNRLKTNLAQYRAINSSGSEQFVLSRFFFVSQTDEAAIQESLPFIRSFVTRMTKNVASLKQDGNTQHLKPSANQQTCFDETYLLENSIIGSVATCRDKIKRLQDELNLGTLALKPCSFDLQQNLASLTCYAEQVRDAVSA</sequence>
<dbReference type="InterPro" id="IPR011251">
    <property type="entry name" value="Luciferase-like_dom"/>
</dbReference>
<keyword evidence="2" id="KW-0503">Monooxygenase</keyword>
<dbReference type="GO" id="GO:0005829">
    <property type="term" value="C:cytosol"/>
    <property type="evidence" value="ECO:0007669"/>
    <property type="project" value="TreeGrafter"/>
</dbReference>
<gene>
    <name evidence="4" type="ORF">KME07_20270</name>
</gene>
<proteinExistence type="predicted"/>
<dbReference type="GO" id="GO:0004497">
    <property type="term" value="F:monooxygenase activity"/>
    <property type="evidence" value="ECO:0007669"/>
    <property type="project" value="UniProtKB-KW"/>
</dbReference>
<evidence type="ECO:0000313" key="5">
    <source>
        <dbReference type="Proteomes" id="UP000707356"/>
    </source>
</evidence>
<dbReference type="Proteomes" id="UP000707356">
    <property type="component" value="Unassembled WGS sequence"/>
</dbReference>
<dbReference type="AlphaFoldDB" id="A0A951PEL5"/>
<evidence type="ECO:0000259" key="3">
    <source>
        <dbReference type="Pfam" id="PF00296"/>
    </source>
</evidence>
<protein>
    <submittedName>
        <fullName evidence="4">LLM class flavin-dependent oxidoreductase</fullName>
    </submittedName>
</protein>
<comment type="caution">
    <text evidence="4">The sequence shown here is derived from an EMBL/GenBank/DDBJ whole genome shotgun (WGS) entry which is preliminary data.</text>
</comment>